<dbReference type="EMBL" id="LJJB01000013">
    <property type="protein sequence ID" value="KQL44543.1"/>
    <property type="molecule type" value="Genomic_DNA"/>
</dbReference>
<dbReference type="SUPFAM" id="SSF53822">
    <property type="entry name" value="Periplasmic binding protein-like I"/>
    <property type="match status" value="1"/>
</dbReference>
<dbReference type="RefSeq" id="WP_055747129.1">
    <property type="nucleotide sequence ID" value="NZ_LJJB01000013.1"/>
</dbReference>
<comment type="subcellular location">
    <subcellularLocation>
        <location evidence="1">Cell envelope</location>
    </subcellularLocation>
</comment>
<evidence type="ECO:0000256" key="4">
    <source>
        <dbReference type="SAM" id="SignalP"/>
    </source>
</evidence>
<evidence type="ECO:0000256" key="2">
    <source>
        <dbReference type="ARBA" id="ARBA00007639"/>
    </source>
</evidence>
<protein>
    <submittedName>
        <fullName evidence="6">LacI family transcriptional regulator</fullName>
    </submittedName>
</protein>
<gene>
    <name evidence="6" type="ORF">AN963_24425</name>
</gene>
<keyword evidence="3 4" id="KW-0732">Signal</keyword>
<accession>A0ABR5N291</accession>
<evidence type="ECO:0000313" key="6">
    <source>
        <dbReference type="EMBL" id="KQL44543.1"/>
    </source>
</evidence>
<evidence type="ECO:0000256" key="1">
    <source>
        <dbReference type="ARBA" id="ARBA00004196"/>
    </source>
</evidence>
<sequence>MKRFHLGKWAILALSTLLTLAGCSGGGGSAAGGSGTSGGQGGGSTAPAAAEKVIGMSFPAADHGWLGAVIKNAEDEAKAEGLKYVITTAADPNKQTNDIEDLISKKVSAIVMLPIESAAMTPVAKKVKEAGIPLIVVDRELESDDFTALVKGDNKGIGTHAGTYLADKLGGKGKIVEIIGVPSSVTTMRSDGFREAIKDHPEMQIIVSQSGDFQKEKSLNVMQNILQSQPQIDAVYTHDDEMALGVLQAIKEAKRTDIKVVTGAGGHKDVYKLIKDSDPLMQATFTYSPLMVKDAVKQAVEIVNGKSPAEKVTMLEATPITKDNIDKFYDPNANY</sequence>
<dbReference type="PANTHER" id="PTHR46847">
    <property type="entry name" value="D-ALLOSE-BINDING PERIPLASMIC PROTEIN-RELATED"/>
    <property type="match status" value="1"/>
</dbReference>
<reference evidence="6 7" key="1">
    <citation type="submission" date="2015-09" db="EMBL/GenBank/DDBJ databases">
        <title>Genome sequencing project for genomic taxonomy and phylogenomics of Bacillus-like bacteria.</title>
        <authorList>
            <person name="Liu B."/>
            <person name="Wang J."/>
            <person name="Zhu Y."/>
            <person name="Liu G."/>
            <person name="Chen Q."/>
            <person name="Chen Z."/>
            <person name="Lan J."/>
            <person name="Che J."/>
            <person name="Ge C."/>
            <person name="Shi H."/>
            <person name="Pan Z."/>
            <person name="Liu X."/>
        </authorList>
    </citation>
    <scope>NUCLEOTIDE SEQUENCE [LARGE SCALE GENOMIC DNA]</scope>
    <source>
        <strain evidence="6 7">DSM 8552</strain>
    </source>
</reference>
<name>A0ABR5N291_BRECH</name>
<dbReference type="PROSITE" id="PS51257">
    <property type="entry name" value="PROKAR_LIPOPROTEIN"/>
    <property type="match status" value="1"/>
</dbReference>
<proteinExistence type="inferred from homology"/>
<comment type="caution">
    <text evidence="6">The sequence shown here is derived from an EMBL/GenBank/DDBJ whole genome shotgun (WGS) entry which is preliminary data.</text>
</comment>
<evidence type="ECO:0000256" key="3">
    <source>
        <dbReference type="ARBA" id="ARBA00022729"/>
    </source>
</evidence>
<comment type="similarity">
    <text evidence="2">Belongs to the bacterial solute-binding protein 2 family.</text>
</comment>
<dbReference type="Gene3D" id="3.40.50.2300">
    <property type="match status" value="2"/>
</dbReference>
<dbReference type="InterPro" id="IPR025997">
    <property type="entry name" value="SBP_2_dom"/>
</dbReference>
<keyword evidence="7" id="KW-1185">Reference proteome</keyword>
<feature type="chain" id="PRO_5045874468" evidence="4">
    <location>
        <begin position="22"/>
        <end position="335"/>
    </location>
</feature>
<feature type="domain" description="Periplasmic binding protein" evidence="5">
    <location>
        <begin position="54"/>
        <end position="306"/>
    </location>
</feature>
<evidence type="ECO:0000259" key="5">
    <source>
        <dbReference type="Pfam" id="PF13407"/>
    </source>
</evidence>
<organism evidence="6 7">
    <name type="scientific">Brevibacillus choshinensis</name>
    <dbReference type="NCBI Taxonomy" id="54911"/>
    <lineage>
        <taxon>Bacteria</taxon>
        <taxon>Bacillati</taxon>
        <taxon>Bacillota</taxon>
        <taxon>Bacilli</taxon>
        <taxon>Bacillales</taxon>
        <taxon>Paenibacillaceae</taxon>
        <taxon>Brevibacillus</taxon>
    </lineage>
</organism>
<evidence type="ECO:0000313" key="7">
    <source>
        <dbReference type="Proteomes" id="UP000051063"/>
    </source>
</evidence>
<feature type="signal peptide" evidence="4">
    <location>
        <begin position="1"/>
        <end position="21"/>
    </location>
</feature>
<dbReference type="Pfam" id="PF13407">
    <property type="entry name" value="Peripla_BP_4"/>
    <property type="match status" value="1"/>
</dbReference>
<dbReference type="InterPro" id="IPR028082">
    <property type="entry name" value="Peripla_BP_I"/>
</dbReference>
<dbReference type="Proteomes" id="UP000051063">
    <property type="component" value="Unassembled WGS sequence"/>
</dbReference>
<dbReference type="PANTHER" id="PTHR46847:SF3">
    <property type="entry name" value="GALACTOFURANOSE-BINDING PROTEIN YTFQ"/>
    <property type="match status" value="1"/>
</dbReference>